<dbReference type="InterPro" id="IPR037197">
    <property type="entry name" value="WWE_dom_sf"/>
</dbReference>
<dbReference type="GeneTree" id="ENSGT00940000154649"/>
<comment type="subcellular location">
    <subcellularLocation>
        <location evidence="2">Cytoplasm</location>
    </subcellularLocation>
    <subcellularLocation>
        <location evidence="1">Nucleus</location>
    </subcellularLocation>
</comment>
<comment type="similarity">
    <text evidence="10">Belongs to the ARTD/PARP family.</text>
</comment>
<keyword evidence="6" id="KW-0677">Repeat</keyword>
<dbReference type="Proteomes" id="UP001501920">
    <property type="component" value="Chromosome 11"/>
</dbReference>
<dbReference type="Ensembl" id="ENSPNAT00000013175.2">
    <property type="protein sequence ID" value="ENSPNAP00000000851.1"/>
    <property type="gene ID" value="ENSPNAG00000007770.2"/>
</dbReference>
<dbReference type="Gene3D" id="3.90.228.10">
    <property type="match status" value="1"/>
</dbReference>
<protein>
    <recommendedName>
        <fullName evidence="17">Poly (ADP-ribose) polymerase family, member 12a</fullName>
    </recommendedName>
</protein>
<dbReference type="Pfam" id="PF02825">
    <property type="entry name" value="WWE"/>
    <property type="match status" value="1"/>
</dbReference>
<evidence type="ECO:0008006" key="17">
    <source>
        <dbReference type="Google" id="ProtNLM"/>
    </source>
</evidence>
<keyword evidence="16" id="KW-1185">Reference proteome</keyword>
<dbReference type="GO" id="GO:0003950">
    <property type="term" value="F:NAD+ poly-ADP-ribosyltransferase activity"/>
    <property type="evidence" value="ECO:0007669"/>
    <property type="project" value="InterPro"/>
</dbReference>
<dbReference type="GO" id="GO:1990404">
    <property type="term" value="F:NAD+-protein mono-ADP-ribosyltransferase activity"/>
    <property type="evidence" value="ECO:0007669"/>
    <property type="project" value="TreeGrafter"/>
</dbReference>
<evidence type="ECO:0000256" key="10">
    <source>
        <dbReference type="ARBA" id="ARBA00024347"/>
    </source>
</evidence>
<evidence type="ECO:0000256" key="2">
    <source>
        <dbReference type="ARBA" id="ARBA00004496"/>
    </source>
</evidence>
<evidence type="ECO:0000259" key="13">
    <source>
        <dbReference type="PROSITE" id="PS50918"/>
    </source>
</evidence>
<dbReference type="Gene3D" id="3.30.720.50">
    <property type="match status" value="1"/>
</dbReference>
<evidence type="ECO:0000256" key="8">
    <source>
        <dbReference type="ARBA" id="ARBA00022833"/>
    </source>
</evidence>
<dbReference type="InterPro" id="IPR000571">
    <property type="entry name" value="Znf_CCCH"/>
</dbReference>
<name>A0A3B4BQP1_PYGNA</name>
<dbReference type="SUPFAM" id="SSF117839">
    <property type="entry name" value="WWE domain"/>
    <property type="match status" value="1"/>
</dbReference>
<proteinExistence type="inferred from homology"/>
<sequence>MIFPQHGNHRRCVPPPVWLLVSFSFRQQSLQAGIWTWSWSRQTCPSFSMTEAACLKFVCARSGAVGYEELLALLGGVERLIEDSESFAVVLLNGQDTVIARSPVKLCRARSCSGCANLHLCKFFLLGDCQFGRGRRGCRFSHDLNTAQNIGVLHSHGLNLLDRRELCLLLLQSDNSLLPAVCHSYNNGTGPYGRCQDGESCKRLHICEKYLRGPCQCPRAHDFYEPHPLRTLQERGIPHELLGSMKTIYTNIEALRLYGKVRLPQQNGPRANKGFKPPQQTSANINITNISTGQGARSSSSSRAPHSSAEKTEICMYFVKGSCKNGDRCMKEHSKLPYKWEVKNGAAWVALPNNEAIEKDYCNPANTYSSGFDPVYFDTMTRGSNPVRRLSTLSSVVQPNFILTTTWTWYWEDEFGNWIQYASATGGHNTASITSEELEQKFTQDSKAAVEFTAGSQSYIFSFQDMIQTNKRYGTKKLVRRRPEFVSAADAQTIRTSKRQISFKTLPSHWDKALTPETGYKRVQLQSTSAEYKEIQNLFSATMHGFIIQQMERIQNKTLWEVFQWQKDVMKKNKAGGVVPEKKLFHGTDPKHIDAICHNNFDWRICGTHGTAYGKGSYFARDAKYSHNYTGDSTTRSMFVCRILAGDYTVGNSSYVRPPSKDGGDTVFYDSCVDNLHNPSIFVVFEKHQIYPEYLIQYSEATYSSSAAYHYPLNSAAVNRAAYAQPAQSATVTRAPTPATTYRATPAAASTYQSTPVAASTYRPTPAAASYSTPTYTYTTPTTPKRTKSENSCIIC</sequence>
<dbReference type="PANTHER" id="PTHR45740">
    <property type="entry name" value="POLY [ADP-RIBOSE] POLYMERASE"/>
    <property type="match status" value="1"/>
</dbReference>
<evidence type="ECO:0000256" key="7">
    <source>
        <dbReference type="ARBA" id="ARBA00022771"/>
    </source>
</evidence>
<evidence type="ECO:0000313" key="16">
    <source>
        <dbReference type="Proteomes" id="UP001501920"/>
    </source>
</evidence>
<dbReference type="GO" id="GO:0005737">
    <property type="term" value="C:cytoplasm"/>
    <property type="evidence" value="ECO:0007669"/>
    <property type="project" value="UniProtKB-SubCell"/>
</dbReference>
<feature type="zinc finger region" description="C3H1-type" evidence="11">
    <location>
        <begin position="120"/>
        <end position="145"/>
    </location>
</feature>
<dbReference type="Pfam" id="PF00644">
    <property type="entry name" value="PARP"/>
    <property type="match status" value="1"/>
</dbReference>
<evidence type="ECO:0000256" key="5">
    <source>
        <dbReference type="ARBA" id="ARBA00022723"/>
    </source>
</evidence>
<dbReference type="STRING" id="42514.ENSPNAP00000000851"/>
<feature type="domain" description="C3H1-type" evidence="12">
    <location>
        <begin position="309"/>
        <end position="336"/>
    </location>
</feature>
<keyword evidence="5 11" id="KW-0479">Metal-binding</keyword>
<feature type="domain" description="C3H1-type" evidence="12">
    <location>
        <begin position="120"/>
        <end position="145"/>
    </location>
</feature>
<keyword evidence="4" id="KW-0597">Phosphoprotein</keyword>
<feature type="zinc finger region" description="C3H1-type" evidence="11">
    <location>
        <begin position="309"/>
        <end position="336"/>
    </location>
</feature>
<dbReference type="PROSITE" id="PS51059">
    <property type="entry name" value="PARP_CATALYTIC"/>
    <property type="match status" value="1"/>
</dbReference>
<dbReference type="PANTHER" id="PTHR45740:SF15">
    <property type="entry name" value="ZINC FINGER CCCH TYPE DOMAIN CONTAINING 1-LIKE"/>
    <property type="match status" value="1"/>
</dbReference>
<evidence type="ECO:0000259" key="14">
    <source>
        <dbReference type="PROSITE" id="PS51059"/>
    </source>
</evidence>
<evidence type="ECO:0000313" key="15">
    <source>
        <dbReference type="Ensembl" id="ENSPNAP00000000851.1"/>
    </source>
</evidence>
<keyword evidence="3" id="KW-0963">Cytoplasm</keyword>
<dbReference type="SUPFAM" id="SSF56399">
    <property type="entry name" value="ADP-ribosylation"/>
    <property type="match status" value="1"/>
</dbReference>
<accession>A0A3B4BQP1</accession>
<evidence type="ECO:0000256" key="9">
    <source>
        <dbReference type="ARBA" id="ARBA00023242"/>
    </source>
</evidence>
<evidence type="ECO:0000256" key="1">
    <source>
        <dbReference type="ARBA" id="ARBA00004123"/>
    </source>
</evidence>
<dbReference type="PROSITE" id="PS50918">
    <property type="entry name" value="WWE"/>
    <property type="match status" value="1"/>
</dbReference>
<evidence type="ECO:0000256" key="4">
    <source>
        <dbReference type="ARBA" id="ARBA00022553"/>
    </source>
</evidence>
<dbReference type="OMA" id="GHCIHED"/>
<organism evidence="15 16">
    <name type="scientific">Pygocentrus nattereri</name>
    <name type="common">Red-bellied piranha</name>
    <dbReference type="NCBI Taxonomy" id="42514"/>
    <lineage>
        <taxon>Eukaryota</taxon>
        <taxon>Metazoa</taxon>
        <taxon>Chordata</taxon>
        <taxon>Craniata</taxon>
        <taxon>Vertebrata</taxon>
        <taxon>Euteleostomi</taxon>
        <taxon>Actinopterygii</taxon>
        <taxon>Neopterygii</taxon>
        <taxon>Teleostei</taxon>
        <taxon>Ostariophysi</taxon>
        <taxon>Characiformes</taxon>
        <taxon>Characoidei</taxon>
        <taxon>Pygocentrus</taxon>
    </lineage>
</organism>
<feature type="zinc finger region" description="C3H1-type" evidence="11">
    <location>
        <begin position="176"/>
        <end position="208"/>
    </location>
</feature>
<dbReference type="PROSITE" id="PS50103">
    <property type="entry name" value="ZF_C3H1"/>
    <property type="match status" value="3"/>
</dbReference>
<reference evidence="15" key="3">
    <citation type="submission" date="2025-09" db="UniProtKB">
        <authorList>
            <consortium name="Ensembl"/>
        </authorList>
    </citation>
    <scope>IDENTIFICATION</scope>
</reference>
<feature type="domain" description="WWE" evidence="13">
    <location>
        <begin position="395"/>
        <end position="481"/>
    </location>
</feature>
<dbReference type="SMART" id="SM00356">
    <property type="entry name" value="ZnF_C3H1"/>
    <property type="match status" value="3"/>
</dbReference>
<feature type="domain" description="C3H1-type" evidence="12">
    <location>
        <begin position="176"/>
        <end position="208"/>
    </location>
</feature>
<dbReference type="InterPro" id="IPR004170">
    <property type="entry name" value="WWE_dom"/>
</dbReference>
<feature type="domain" description="PARP catalytic" evidence="14">
    <location>
        <begin position="506"/>
        <end position="716"/>
    </location>
</feature>
<keyword evidence="7 11" id="KW-0863">Zinc-finger</keyword>
<dbReference type="InterPro" id="IPR051712">
    <property type="entry name" value="ARTD-AVP"/>
</dbReference>
<reference evidence="15 16" key="1">
    <citation type="submission" date="2020-10" db="EMBL/GenBank/DDBJ databases">
        <title>Pygocentrus nattereri (red-bellied piranha) genome, fPygNat1, primary haplotype.</title>
        <authorList>
            <person name="Myers G."/>
            <person name="Meyer A."/>
            <person name="Karagic N."/>
            <person name="Pippel M."/>
            <person name="Winkler S."/>
            <person name="Tracey A."/>
            <person name="Wood J."/>
            <person name="Formenti G."/>
            <person name="Howe K."/>
            <person name="Fedrigo O."/>
            <person name="Jarvis E.D."/>
        </authorList>
    </citation>
    <scope>NUCLEOTIDE SEQUENCE [LARGE SCALE GENOMIC DNA]</scope>
</reference>
<dbReference type="Pfam" id="PF23466">
    <property type="entry name" value="WWE_4"/>
    <property type="match status" value="1"/>
</dbReference>
<evidence type="ECO:0000256" key="11">
    <source>
        <dbReference type="PROSITE-ProRule" id="PRU00723"/>
    </source>
</evidence>
<dbReference type="GO" id="GO:0008270">
    <property type="term" value="F:zinc ion binding"/>
    <property type="evidence" value="ECO:0007669"/>
    <property type="project" value="UniProtKB-KW"/>
</dbReference>
<evidence type="ECO:0000256" key="6">
    <source>
        <dbReference type="ARBA" id="ARBA00022737"/>
    </source>
</evidence>
<dbReference type="Pfam" id="PF00642">
    <property type="entry name" value="zf-CCCH"/>
    <property type="match status" value="1"/>
</dbReference>
<evidence type="ECO:0000256" key="3">
    <source>
        <dbReference type="ARBA" id="ARBA00022490"/>
    </source>
</evidence>
<evidence type="ECO:0000259" key="12">
    <source>
        <dbReference type="PROSITE" id="PS50103"/>
    </source>
</evidence>
<dbReference type="InterPro" id="IPR012317">
    <property type="entry name" value="Poly(ADP-ribose)pol_cat_dom"/>
</dbReference>
<reference evidence="15" key="2">
    <citation type="submission" date="2025-08" db="UniProtKB">
        <authorList>
            <consortium name="Ensembl"/>
        </authorList>
    </citation>
    <scope>IDENTIFICATION</scope>
</reference>
<dbReference type="AlphaFoldDB" id="A0A3B4BQP1"/>
<keyword evidence="8 11" id="KW-0862">Zinc</keyword>
<dbReference type="Pfam" id="PF25261">
    <property type="entry name" value="zf-CCCH_PARP12"/>
    <property type="match status" value="1"/>
</dbReference>
<dbReference type="Gene3D" id="4.10.1000.10">
    <property type="entry name" value="Zinc finger, CCCH-type"/>
    <property type="match status" value="2"/>
</dbReference>
<dbReference type="CDD" id="cd01439">
    <property type="entry name" value="TCCD_inducible_PARP_like"/>
    <property type="match status" value="1"/>
</dbReference>
<dbReference type="GO" id="GO:0005634">
    <property type="term" value="C:nucleus"/>
    <property type="evidence" value="ECO:0007669"/>
    <property type="project" value="UniProtKB-SubCell"/>
</dbReference>
<dbReference type="InterPro" id="IPR057602">
    <property type="entry name" value="Zfn-CCCH_PARP12"/>
</dbReference>
<keyword evidence="9" id="KW-0539">Nucleus</keyword>